<dbReference type="EMBL" id="JBGMDY010000004">
    <property type="protein sequence ID" value="KAL2338414.1"/>
    <property type="molecule type" value="Genomic_DNA"/>
</dbReference>
<dbReference type="Proteomes" id="UP001603857">
    <property type="component" value="Unassembled WGS sequence"/>
</dbReference>
<protein>
    <submittedName>
        <fullName evidence="1">Uncharacterized protein</fullName>
    </submittedName>
</protein>
<name>A0ABD1MRH1_9FABA</name>
<sequence length="102" mass="11405">MDLPGWREEGGAARMDMLGWRGEAGAARLALQGWGARVARRGWHGEDGASRVAGRGWRGEVVGCIEGDNKLLRIEHTKHSFEHELFDVKAKKVIDDPRRSKE</sequence>
<dbReference type="AlphaFoldDB" id="A0ABD1MRH1"/>
<reference evidence="1 2" key="1">
    <citation type="submission" date="2024-08" db="EMBL/GenBank/DDBJ databases">
        <title>Insights into the chromosomal genome structure of Flemingia macrophylla.</title>
        <authorList>
            <person name="Ding Y."/>
            <person name="Zhao Y."/>
            <person name="Bi W."/>
            <person name="Wu M."/>
            <person name="Zhao G."/>
            <person name="Gong Y."/>
            <person name="Li W."/>
            <person name="Zhang P."/>
        </authorList>
    </citation>
    <scope>NUCLEOTIDE SEQUENCE [LARGE SCALE GENOMIC DNA]</scope>
    <source>
        <strain evidence="1">DYQJB</strain>
        <tissue evidence="1">Leaf</tissue>
    </source>
</reference>
<evidence type="ECO:0000313" key="2">
    <source>
        <dbReference type="Proteomes" id="UP001603857"/>
    </source>
</evidence>
<comment type="caution">
    <text evidence="1">The sequence shown here is derived from an EMBL/GenBank/DDBJ whole genome shotgun (WGS) entry which is preliminary data.</text>
</comment>
<accession>A0ABD1MRH1</accession>
<keyword evidence="2" id="KW-1185">Reference proteome</keyword>
<evidence type="ECO:0000313" key="1">
    <source>
        <dbReference type="EMBL" id="KAL2338414.1"/>
    </source>
</evidence>
<organism evidence="1 2">
    <name type="scientific">Flemingia macrophylla</name>
    <dbReference type="NCBI Taxonomy" id="520843"/>
    <lineage>
        <taxon>Eukaryota</taxon>
        <taxon>Viridiplantae</taxon>
        <taxon>Streptophyta</taxon>
        <taxon>Embryophyta</taxon>
        <taxon>Tracheophyta</taxon>
        <taxon>Spermatophyta</taxon>
        <taxon>Magnoliopsida</taxon>
        <taxon>eudicotyledons</taxon>
        <taxon>Gunneridae</taxon>
        <taxon>Pentapetalae</taxon>
        <taxon>rosids</taxon>
        <taxon>fabids</taxon>
        <taxon>Fabales</taxon>
        <taxon>Fabaceae</taxon>
        <taxon>Papilionoideae</taxon>
        <taxon>50 kb inversion clade</taxon>
        <taxon>NPAAA clade</taxon>
        <taxon>indigoferoid/millettioid clade</taxon>
        <taxon>Phaseoleae</taxon>
        <taxon>Flemingia</taxon>
    </lineage>
</organism>
<proteinExistence type="predicted"/>
<gene>
    <name evidence="1" type="ORF">Fmac_012860</name>
</gene>